<dbReference type="OrthoDB" id="9775889at2"/>
<dbReference type="InterPro" id="IPR001223">
    <property type="entry name" value="Glyco_hydro18_cat"/>
</dbReference>
<keyword evidence="2 3" id="KW-0326">Glycosidase</keyword>
<name>K6PY34_9FIRM</name>
<evidence type="ECO:0000256" key="4">
    <source>
        <dbReference type="RuleBase" id="RU004453"/>
    </source>
</evidence>
<dbReference type="Proteomes" id="UP000005710">
    <property type="component" value="Unassembled WGS sequence"/>
</dbReference>
<dbReference type="PANTHER" id="PTHR46066:SF2">
    <property type="entry name" value="CHITINASE DOMAIN-CONTAINING PROTEIN 1"/>
    <property type="match status" value="1"/>
</dbReference>
<organism evidence="7 8">
    <name type="scientific">Thermaerobacter subterraneus DSM 13965</name>
    <dbReference type="NCBI Taxonomy" id="867903"/>
    <lineage>
        <taxon>Bacteria</taxon>
        <taxon>Bacillati</taxon>
        <taxon>Bacillota</taxon>
        <taxon>Clostridia</taxon>
        <taxon>Eubacteriales</taxon>
        <taxon>Clostridiales Family XVII. Incertae Sedis</taxon>
        <taxon>Thermaerobacter</taxon>
    </lineage>
</organism>
<dbReference type="InterPro" id="IPR017853">
    <property type="entry name" value="GH"/>
</dbReference>
<dbReference type="SMART" id="SM00636">
    <property type="entry name" value="Glyco_18"/>
    <property type="match status" value="1"/>
</dbReference>
<dbReference type="InterPro" id="IPR011583">
    <property type="entry name" value="Chitinase_II/V-like_cat"/>
</dbReference>
<evidence type="ECO:0000256" key="3">
    <source>
        <dbReference type="RuleBase" id="RU000489"/>
    </source>
</evidence>
<dbReference type="AlphaFoldDB" id="K6PY34"/>
<accession>K6PY34</accession>
<dbReference type="SUPFAM" id="SSF51445">
    <property type="entry name" value="(Trans)glycosidases"/>
    <property type="match status" value="1"/>
</dbReference>
<reference evidence="7" key="1">
    <citation type="submission" date="2010-10" db="EMBL/GenBank/DDBJ databases">
        <authorList>
            <consortium name="US DOE Joint Genome Institute (JGI-PGF)"/>
            <person name="Lucas S."/>
            <person name="Copeland A."/>
            <person name="Lapidus A."/>
            <person name="Bruce D."/>
            <person name="Goodwin L."/>
            <person name="Pitluck S."/>
            <person name="Kyrpides N."/>
            <person name="Mavromatis K."/>
            <person name="Detter J.C."/>
            <person name="Han C."/>
            <person name="Land M."/>
            <person name="Hauser L."/>
            <person name="Markowitz V."/>
            <person name="Cheng J.-F."/>
            <person name="Hugenholtz P."/>
            <person name="Woyke T."/>
            <person name="Wu D."/>
            <person name="Pukall R."/>
            <person name="Wahrenburg C."/>
            <person name="Brambilla E."/>
            <person name="Klenk H.-P."/>
            <person name="Eisen J.A."/>
        </authorList>
    </citation>
    <scope>NUCLEOTIDE SEQUENCE [LARGE SCALE GENOMIC DNA]</scope>
    <source>
        <strain evidence="7">DSM 13965</strain>
    </source>
</reference>
<dbReference type="InterPro" id="IPR001579">
    <property type="entry name" value="Glyco_hydro_18_chit_AS"/>
</dbReference>
<keyword evidence="8" id="KW-1185">Reference proteome</keyword>
<comment type="similarity">
    <text evidence="4">Belongs to the glycosyl hydrolase 18 family.</text>
</comment>
<evidence type="ECO:0000259" key="6">
    <source>
        <dbReference type="PROSITE" id="PS51910"/>
    </source>
</evidence>
<dbReference type="PANTHER" id="PTHR46066">
    <property type="entry name" value="CHITINASE DOMAIN-CONTAINING PROTEIN 1 FAMILY MEMBER"/>
    <property type="match status" value="1"/>
</dbReference>
<proteinExistence type="inferred from homology"/>
<feature type="compositionally biased region" description="Low complexity" evidence="5">
    <location>
        <begin position="17"/>
        <end position="39"/>
    </location>
</feature>
<evidence type="ECO:0000313" key="8">
    <source>
        <dbReference type="Proteomes" id="UP000005710"/>
    </source>
</evidence>
<protein>
    <submittedName>
        <fullName evidence="7">Glycosyl hydrolase</fullName>
    </submittedName>
</protein>
<dbReference type="Gene3D" id="3.10.50.10">
    <property type="match status" value="1"/>
</dbReference>
<dbReference type="RefSeq" id="WP_006904906.1">
    <property type="nucleotide sequence ID" value="NZ_JH976536.1"/>
</dbReference>
<sequence>MNSEGPEHRRGPEPHSGRAGRAAGRGRQPAAGPGAPAGESGAGKPGRPAVAFDRGAAAGDGGGPEGREAPAGHAPVQWDAPGRPDGGDQGGGPAKDGPSGGGGAAGPGGTGRGGTPPGGGGGDWGGGGGRGRGWWASLGGWNGIWDKLRTDRRWQVGAVAAGLFLLILATLPGEPGPQGQPPLRKPAGVARPEVLGFFENGWSPVFGDSFPSVKKRPDLIDSISPFWYSIRSDGSLWPQEIRQEVIDFARSQDILLIPLFNLLQSGGNEAGFLVDPAARSRAVQAIVREVRERGYDGVNIDFELLPPDAEPLMSDFIRELDAALPEDKRLDIAAFPKVDVDPSVHGGHNWQVFARHADQVILMAYDRHYLGSQPGPVSPAGWVEANIKEMLNAGIAGNKILLGVGAYGYDWPAGAGPGNEASSTPVPLWQVKQIIDRHGVRPQWDRESQNPHFTYTGEGGQAREIWYLDERVLEQRIDLVRKYSLGGIAIWRLGYEDDAFWNVIERAYGPRR</sequence>
<keyword evidence="1 3" id="KW-0378">Hydrolase</keyword>
<gene>
    <name evidence="7" type="ORF">ThesuDRAFT_00206</name>
</gene>
<dbReference type="HOGENOM" id="CLU_531999_0_0_9"/>
<feature type="domain" description="GH18" evidence="6">
    <location>
        <begin position="192"/>
        <end position="511"/>
    </location>
</feature>
<feature type="compositionally biased region" description="Basic and acidic residues" evidence="5">
    <location>
        <begin position="1"/>
        <end position="16"/>
    </location>
</feature>
<dbReference type="PROSITE" id="PS51910">
    <property type="entry name" value="GH18_2"/>
    <property type="match status" value="1"/>
</dbReference>
<evidence type="ECO:0000256" key="5">
    <source>
        <dbReference type="SAM" id="MobiDB-lite"/>
    </source>
</evidence>
<dbReference type="GO" id="GO:0008061">
    <property type="term" value="F:chitin binding"/>
    <property type="evidence" value="ECO:0007669"/>
    <property type="project" value="InterPro"/>
</dbReference>
<evidence type="ECO:0000256" key="2">
    <source>
        <dbReference type="ARBA" id="ARBA00023295"/>
    </source>
</evidence>
<dbReference type="Gene3D" id="3.20.20.80">
    <property type="entry name" value="Glycosidases"/>
    <property type="match status" value="1"/>
</dbReference>
<feature type="compositionally biased region" description="Gly residues" evidence="5">
    <location>
        <begin position="87"/>
        <end position="131"/>
    </location>
</feature>
<dbReference type="EMBL" id="AENY02000005">
    <property type="protein sequence ID" value="EKP93613.1"/>
    <property type="molecule type" value="Genomic_DNA"/>
</dbReference>
<dbReference type="InterPro" id="IPR029070">
    <property type="entry name" value="Chitinase_insertion_sf"/>
</dbReference>
<evidence type="ECO:0000313" key="7">
    <source>
        <dbReference type="EMBL" id="EKP93613.1"/>
    </source>
</evidence>
<evidence type="ECO:0000256" key="1">
    <source>
        <dbReference type="ARBA" id="ARBA00022801"/>
    </source>
</evidence>
<dbReference type="GO" id="GO:0005975">
    <property type="term" value="P:carbohydrate metabolic process"/>
    <property type="evidence" value="ECO:0007669"/>
    <property type="project" value="InterPro"/>
</dbReference>
<feature type="region of interest" description="Disordered" evidence="5">
    <location>
        <begin position="1"/>
        <end position="131"/>
    </location>
</feature>
<reference evidence="7" key="2">
    <citation type="submission" date="2012-10" db="EMBL/GenBank/DDBJ databases">
        <title>Improved high-quality draft of Thermaerobacter subterraneus C21, DSM 13965.</title>
        <authorList>
            <consortium name="DOE Joint Genome Institute"/>
            <person name="Eisen J."/>
            <person name="Huntemann M."/>
            <person name="Wei C.-L."/>
            <person name="Han J."/>
            <person name="Detter J.C."/>
            <person name="Han C."/>
            <person name="Tapia R."/>
            <person name="Chen A."/>
            <person name="Kyrpides N."/>
            <person name="Mavromatis K."/>
            <person name="Markowitz V."/>
            <person name="Szeto E."/>
            <person name="Ivanova N."/>
            <person name="Mikhailova N."/>
            <person name="Ovchinnikova G."/>
            <person name="Pagani I."/>
            <person name="Pati A."/>
            <person name="Goodwin L."/>
            <person name="Nordberg H.P."/>
            <person name="Cantor M.N."/>
            <person name="Hua S.X."/>
            <person name="Woyke T."/>
            <person name="Eisen J."/>
            <person name="Klenk H.-P."/>
        </authorList>
    </citation>
    <scope>NUCLEOTIDE SEQUENCE [LARGE SCALE GENOMIC DNA]</scope>
    <source>
        <strain evidence="7">DSM 13965</strain>
    </source>
</reference>
<dbReference type="eggNOG" id="COG3858">
    <property type="taxonomic scope" value="Bacteria"/>
</dbReference>
<comment type="caution">
    <text evidence="7">The sequence shown here is derived from an EMBL/GenBank/DDBJ whole genome shotgun (WGS) entry which is preliminary data.</text>
</comment>
<dbReference type="PROSITE" id="PS01095">
    <property type="entry name" value="GH18_1"/>
    <property type="match status" value="1"/>
</dbReference>
<dbReference type="STRING" id="867903.ThesuDRAFT_00206"/>
<dbReference type="Pfam" id="PF00704">
    <property type="entry name" value="Glyco_hydro_18"/>
    <property type="match status" value="1"/>
</dbReference>
<dbReference type="GO" id="GO:0004553">
    <property type="term" value="F:hydrolase activity, hydrolyzing O-glycosyl compounds"/>
    <property type="evidence" value="ECO:0007669"/>
    <property type="project" value="InterPro"/>
</dbReference>